<dbReference type="AlphaFoldDB" id="A0A8J2V450"/>
<accession>A0A8J2V450</accession>
<name>A0A8J2V450_9FLAO</name>
<evidence type="ECO:0000256" key="1">
    <source>
        <dbReference type="PIRSR" id="PIRSR006806-1"/>
    </source>
</evidence>
<dbReference type="GO" id="GO:0035999">
    <property type="term" value="P:tetrahydrofolate interconversion"/>
    <property type="evidence" value="ECO:0007669"/>
    <property type="project" value="TreeGrafter"/>
</dbReference>
<feature type="binding site" evidence="1">
    <location>
        <position position="55"/>
    </location>
    <ligand>
        <name>substrate</name>
    </ligand>
</feature>
<dbReference type="NCBIfam" id="TIGR02727">
    <property type="entry name" value="MTHFS_bact"/>
    <property type="match status" value="1"/>
</dbReference>
<comment type="cofactor">
    <cofactor evidence="2">
        <name>Mg(2+)</name>
        <dbReference type="ChEBI" id="CHEBI:18420"/>
    </cofactor>
</comment>
<dbReference type="PANTHER" id="PTHR23407">
    <property type="entry name" value="ATPASE INHIBITOR/5-FORMYLTETRAHYDROFOLATE CYCLO-LIGASE"/>
    <property type="match status" value="1"/>
</dbReference>
<reference evidence="3" key="1">
    <citation type="journal article" date="2014" name="Int. J. Syst. Evol. Microbiol.">
        <title>Complete genome sequence of Corynebacterium casei LMG S-19264T (=DSM 44701T), isolated from a smear-ripened cheese.</title>
        <authorList>
            <consortium name="US DOE Joint Genome Institute (JGI-PGF)"/>
            <person name="Walter F."/>
            <person name="Albersmeier A."/>
            <person name="Kalinowski J."/>
            <person name="Ruckert C."/>
        </authorList>
    </citation>
    <scope>NUCLEOTIDE SEQUENCE</scope>
    <source>
        <strain evidence="3">CGMCC 1.12924</strain>
    </source>
</reference>
<keyword evidence="1 2" id="KW-0547">Nucleotide-binding</keyword>
<dbReference type="PANTHER" id="PTHR23407:SF11">
    <property type="entry name" value="CHROMOSOME UNDETERMINED SCAFFOLD_24, WHOLE GENOME SHOTGUN SEQUENCE"/>
    <property type="match status" value="1"/>
</dbReference>
<evidence type="ECO:0000313" key="3">
    <source>
        <dbReference type="EMBL" id="GGD81461.1"/>
    </source>
</evidence>
<dbReference type="EC" id="6.3.3.2" evidence="2"/>
<dbReference type="GO" id="GO:0030272">
    <property type="term" value="F:5-formyltetrahydrofolate cyclo-ligase activity"/>
    <property type="evidence" value="ECO:0007669"/>
    <property type="project" value="UniProtKB-EC"/>
</dbReference>
<dbReference type="GO" id="GO:0005524">
    <property type="term" value="F:ATP binding"/>
    <property type="evidence" value="ECO:0007669"/>
    <property type="project" value="UniProtKB-KW"/>
</dbReference>
<dbReference type="EMBL" id="BMGK01000001">
    <property type="protein sequence ID" value="GGD81461.1"/>
    <property type="molecule type" value="Genomic_DNA"/>
</dbReference>
<dbReference type="RefSeq" id="WP_188438621.1">
    <property type="nucleotide sequence ID" value="NZ_BMGK01000001.1"/>
</dbReference>
<comment type="caution">
    <text evidence="3">The sequence shown here is derived from an EMBL/GenBank/DDBJ whole genome shotgun (WGS) entry which is preliminary data.</text>
</comment>
<dbReference type="InterPro" id="IPR037171">
    <property type="entry name" value="NagB/RpiA_transferase-like"/>
</dbReference>
<organism evidence="3 4">
    <name type="scientific">Planktosalinus lacus</name>
    <dbReference type="NCBI Taxonomy" id="1526573"/>
    <lineage>
        <taxon>Bacteria</taxon>
        <taxon>Pseudomonadati</taxon>
        <taxon>Bacteroidota</taxon>
        <taxon>Flavobacteriia</taxon>
        <taxon>Flavobacteriales</taxon>
        <taxon>Flavobacteriaceae</taxon>
        <taxon>Planktosalinus</taxon>
    </lineage>
</organism>
<keyword evidence="2" id="KW-0479">Metal-binding</keyword>
<dbReference type="InterPro" id="IPR002698">
    <property type="entry name" value="FTHF_cligase"/>
</dbReference>
<evidence type="ECO:0000256" key="2">
    <source>
        <dbReference type="RuleBase" id="RU361279"/>
    </source>
</evidence>
<evidence type="ECO:0000313" key="4">
    <source>
        <dbReference type="Proteomes" id="UP000652231"/>
    </source>
</evidence>
<feature type="binding site" evidence="1">
    <location>
        <position position="50"/>
    </location>
    <ligand>
        <name>substrate</name>
    </ligand>
</feature>
<protein>
    <recommendedName>
        <fullName evidence="2">5-formyltetrahydrofolate cyclo-ligase</fullName>
        <ecNumber evidence="2">6.3.3.2</ecNumber>
    </recommendedName>
</protein>
<dbReference type="Proteomes" id="UP000652231">
    <property type="component" value="Unassembled WGS sequence"/>
</dbReference>
<gene>
    <name evidence="3" type="primary">ygfA</name>
    <name evidence="3" type="ORF">GCM10011312_02270</name>
</gene>
<dbReference type="Gene3D" id="3.40.50.10420">
    <property type="entry name" value="NagB/RpiA/CoA transferase-like"/>
    <property type="match status" value="1"/>
</dbReference>
<feature type="binding site" evidence="1">
    <location>
        <begin position="3"/>
        <end position="7"/>
    </location>
    <ligand>
        <name>ATP</name>
        <dbReference type="ChEBI" id="CHEBI:30616"/>
    </ligand>
</feature>
<sequence length="187" mass="21336">MNKTALRKKYLQLRSEFSIEEIDDKSIQIANIALKLPIWQFNNYHIFLSITEKGEINTEYILHILQGKDKNIAVPKTDVKTNSLSHFLLTDNTKIETNNWGIPEPKDGIPFPENKIEVVFIPLLAYDKLGNRVGYGKGFYDRFLASCKKDSIKIGLSLFAPESSVIAVSETDIPLDYCITPEEVYCF</sequence>
<keyword evidence="4" id="KW-1185">Reference proteome</keyword>
<reference evidence="3" key="2">
    <citation type="submission" date="2020-09" db="EMBL/GenBank/DDBJ databases">
        <authorList>
            <person name="Sun Q."/>
            <person name="Zhou Y."/>
        </authorList>
    </citation>
    <scope>NUCLEOTIDE SEQUENCE</scope>
    <source>
        <strain evidence="3">CGMCC 1.12924</strain>
    </source>
</reference>
<dbReference type="GO" id="GO:0009396">
    <property type="term" value="P:folic acid-containing compound biosynthetic process"/>
    <property type="evidence" value="ECO:0007669"/>
    <property type="project" value="TreeGrafter"/>
</dbReference>
<dbReference type="GO" id="GO:0046872">
    <property type="term" value="F:metal ion binding"/>
    <property type="evidence" value="ECO:0007669"/>
    <property type="project" value="UniProtKB-KW"/>
</dbReference>
<dbReference type="Pfam" id="PF01812">
    <property type="entry name" value="5-FTHF_cyc-lig"/>
    <property type="match status" value="1"/>
</dbReference>
<proteinExistence type="inferred from homology"/>
<dbReference type="PIRSF" id="PIRSF006806">
    <property type="entry name" value="FTHF_cligase"/>
    <property type="match status" value="1"/>
</dbReference>
<dbReference type="InterPro" id="IPR024185">
    <property type="entry name" value="FTHF_cligase-like_sf"/>
</dbReference>
<feature type="binding site" evidence="1">
    <location>
        <begin position="132"/>
        <end position="140"/>
    </location>
    <ligand>
        <name>ATP</name>
        <dbReference type="ChEBI" id="CHEBI:30616"/>
    </ligand>
</feature>
<keyword evidence="2" id="KW-0460">Magnesium</keyword>
<comment type="similarity">
    <text evidence="2">Belongs to the 5-formyltetrahydrofolate cyclo-ligase family.</text>
</comment>
<keyword evidence="1 2" id="KW-0067">ATP-binding</keyword>
<dbReference type="SUPFAM" id="SSF100950">
    <property type="entry name" value="NagB/RpiA/CoA transferase-like"/>
    <property type="match status" value="1"/>
</dbReference>
<comment type="catalytic activity">
    <reaction evidence="2">
        <text>(6S)-5-formyl-5,6,7,8-tetrahydrofolate + ATP = (6R)-5,10-methenyltetrahydrofolate + ADP + phosphate</text>
        <dbReference type="Rhea" id="RHEA:10488"/>
        <dbReference type="ChEBI" id="CHEBI:30616"/>
        <dbReference type="ChEBI" id="CHEBI:43474"/>
        <dbReference type="ChEBI" id="CHEBI:57455"/>
        <dbReference type="ChEBI" id="CHEBI:57457"/>
        <dbReference type="ChEBI" id="CHEBI:456216"/>
        <dbReference type="EC" id="6.3.3.2"/>
    </reaction>
</comment>